<dbReference type="Proteomes" id="UP000821837">
    <property type="component" value="Unassembled WGS sequence"/>
</dbReference>
<dbReference type="AlphaFoldDB" id="A0A9D4Q7A0"/>
<reference evidence="1" key="2">
    <citation type="submission" date="2021-09" db="EMBL/GenBank/DDBJ databases">
        <authorList>
            <person name="Jia N."/>
            <person name="Wang J."/>
            <person name="Shi W."/>
            <person name="Du L."/>
            <person name="Sun Y."/>
            <person name="Zhan W."/>
            <person name="Jiang J."/>
            <person name="Wang Q."/>
            <person name="Zhang B."/>
            <person name="Ji P."/>
            <person name="Sakyi L.B."/>
            <person name="Cui X."/>
            <person name="Yuan T."/>
            <person name="Jiang B."/>
            <person name="Yang W."/>
            <person name="Lam T.T.-Y."/>
            <person name="Chang Q."/>
            <person name="Ding S."/>
            <person name="Wang X."/>
            <person name="Zhu J."/>
            <person name="Ruan X."/>
            <person name="Zhao L."/>
            <person name="Wei J."/>
            <person name="Que T."/>
            <person name="Du C."/>
            <person name="Cheng J."/>
            <person name="Dai P."/>
            <person name="Han X."/>
            <person name="Huang E."/>
            <person name="Gao Y."/>
            <person name="Liu J."/>
            <person name="Shao H."/>
            <person name="Ye R."/>
            <person name="Li L."/>
            <person name="Wei W."/>
            <person name="Wang X."/>
            <person name="Wang C."/>
            <person name="Huo Q."/>
            <person name="Li W."/>
            <person name="Guo W."/>
            <person name="Chen H."/>
            <person name="Chen S."/>
            <person name="Zhou L."/>
            <person name="Zhou L."/>
            <person name="Ni X."/>
            <person name="Tian J."/>
            <person name="Zhou Y."/>
            <person name="Sheng Y."/>
            <person name="Liu T."/>
            <person name="Pan Y."/>
            <person name="Xia L."/>
            <person name="Li J."/>
            <person name="Zhao F."/>
            <person name="Cao W."/>
        </authorList>
    </citation>
    <scope>NUCLEOTIDE SEQUENCE</scope>
    <source>
        <strain evidence="1">Rsan-2018</strain>
        <tissue evidence="1">Larvae</tissue>
    </source>
</reference>
<name>A0A9D4Q7A0_RHISA</name>
<evidence type="ECO:0000313" key="1">
    <source>
        <dbReference type="EMBL" id="KAH7969086.1"/>
    </source>
</evidence>
<protein>
    <submittedName>
        <fullName evidence="1">Uncharacterized protein</fullName>
    </submittedName>
</protein>
<reference evidence="1" key="1">
    <citation type="journal article" date="2020" name="Cell">
        <title>Large-Scale Comparative Analyses of Tick Genomes Elucidate Their Genetic Diversity and Vector Capacities.</title>
        <authorList>
            <consortium name="Tick Genome and Microbiome Consortium (TIGMIC)"/>
            <person name="Jia N."/>
            <person name="Wang J."/>
            <person name="Shi W."/>
            <person name="Du L."/>
            <person name="Sun Y."/>
            <person name="Zhan W."/>
            <person name="Jiang J.F."/>
            <person name="Wang Q."/>
            <person name="Zhang B."/>
            <person name="Ji P."/>
            <person name="Bell-Sakyi L."/>
            <person name="Cui X.M."/>
            <person name="Yuan T.T."/>
            <person name="Jiang B.G."/>
            <person name="Yang W.F."/>
            <person name="Lam T.T."/>
            <person name="Chang Q.C."/>
            <person name="Ding S.J."/>
            <person name="Wang X.J."/>
            <person name="Zhu J.G."/>
            <person name="Ruan X.D."/>
            <person name="Zhao L."/>
            <person name="Wei J.T."/>
            <person name="Ye R.Z."/>
            <person name="Que T.C."/>
            <person name="Du C.H."/>
            <person name="Zhou Y.H."/>
            <person name="Cheng J.X."/>
            <person name="Dai P.F."/>
            <person name="Guo W.B."/>
            <person name="Han X.H."/>
            <person name="Huang E.J."/>
            <person name="Li L.F."/>
            <person name="Wei W."/>
            <person name="Gao Y.C."/>
            <person name="Liu J.Z."/>
            <person name="Shao H.Z."/>
            <person name="Wang X."/>
            <person name="Wang C.C."/>
            <person name="Yang T.C."/>
            <person name="Huo Q.B."/>
            <person name="Li W."/>
            <person name="Chen H.Y."/>
            <person name="Chen S.E."/>
            <person name="Zhou L.G."/>
            <person name="Ni X.B."/>
            <person name="Tian J.H."/>
            <person name="Sheng Y."/>
            <person name="Liu T."/>
            <person name="Pan Y.S."/>
            <person name="Xia L.Y."/>
            <person name="Li J."/>
            <person name="Zhao F."/>
            <person name="Cao W.C."/>
        </authorList>
    </citation>
    <scope>NUCLEOTIDE SEQUENCE</scope>
    <source>
        <strain evidence="1">Rsan-2018</strain>
    </source>
</reference>
<comment type="caution">
    <text evidence="1">The sequence shown here is derived from an EMBL/GenBank/DDBJ whole genome shotgun (WGS) entry which is preliminary data.</text>
</comment>
<dbReference type="VEuPathDB" id="VectorBase:RSAN_032803"/>
<keyword evidence="2" id="KW-1185">Reference proteome</keyword>
<organism evidence="1 2">
    <name type="scientific">Rhipicephalus sanguineus</name>
    <name type="common">Brown dog tick</name>
    <name type="synonym">Ixodes sanguineus</name>
    <dbReference type="NCBI Taxonomy" id="34632"/>
    <lineage>
        <taxon>Eukaryota</taxon>
        <taxon>Metazoa</taxon>
        <taxon>Ecdysozoa</taxon>
        <taxon>Arthropoda</taxon>
        <taxon>Chelicerata</taxon>
        <taxon>Arachnida</taxon>
        <taxon>Acari</taxon>
        <taxon>Parasitiformes</taxon>
        <taxon>Ixodida</taxon>
        <taxon>Ixodoidea</taxon>
        <taxon>Ixodidae</taxon>
        <taxon>Rhipicephalinae</taxon>
        <taxon>Rhipicephalus</taxon>
        <taxon>Rhipicephalus</taxon>
    </lineage>
</organism>
<evidence type="ECO:0000313" key="2">
    <source>
        <dbReference type="Proteomes" id="UP000821837"/>
    </source>
</evidence>
<sequence length="92" mass="10839">MFALVRFVEEKTDKRYVIPVADVANFEPQNDLDFDNTMPYDAYWHDEDDDVNSGMHAVQILKLVVLQILQGRHLARDTMLQHELSMKRPHQQ</sequence>
<dbReference type="EMBL" id="JABSTV010001248">
    <property type="protein sequence ID" value="KAH7969086.1"/>
    <property type="molecule type" value="Genomic_DNA"/>
</dbReference>
<gene>
    <name evidence="1" type="ORF">HPB52_014549</name>
</gene>
<accession>A0A9D4Q7A0</accession>
<proteinExistence type="predicted"/>